<evidence type="ECO:0000256" key="1">
    <source>
        <dbReference type="SAM" id="MobiDB-lite"/>
    </source>
</evidence>
<feature type="region of interest" description="Disordered" evidence="1">
    <location>
        <begin position="133"/>
        <end position="168"/>
    </location>
</feature>
<dbReference type="EMBL" id="HBUF01390555">
    <property type="protein sequence ID" value="CAG6733690.1"/>
    <property type="molecule type" value="Transcribed_RNA"/>
</dbReference>
<accession>A0A8D8YRJ1</accession>
<evidence type="ECO:0000313" key="2">
    <source>
        <dbReference type="EMBL" id="CAG6733690.1"/>
    </source>
</evidence>
<organism evidence="2">
    <name type="scientific">Cacopsylla melanoneura</name>
    <dbReference type="NCBI Taxonomy" id="428564"/>
    <lineage>
        <taxon>Eukaryota</taxon>
        <taxon>Metazoa</taxon>
        <taxon>Ecdysozoa</taxon>
        <taxon>Arthropoda</taxon>
        <taxon>Hexapoda</taxon>
        <taxon>Insecta</taxon>
        <taxon>Pterygota</taxon>
        <taxon>Neoptera</taxon>
        <taxon>Paraneoptera</taxon>
        <taxon>Hemiptera</taxon>
        <taxon>Sternorrhyncha</taxon>
        <taxon>Psylloidea</taxon>
        <taxon>Psyllidae</taxon>
        <taxon>Psyllinae</taxon>
        <taxon>Cacopsylla</taxon>
    </lineage>
</organism>
<sequence length="168" mass="18032">MAPVIGCSLPMTWQPMGTQRVSSSPLRTGMRHTHRAHILSRANRTKWCGCTSQVSASHAFSPVSKSSAVTAVSPSHCTMRRGQMTVASSRHSATRSVDQWKSTILFPVPTHCLYDLRVKREVMQVLPSTIGPTTTFSTTPTLAPPSSAPAATKSSSPGSKLKATFVPL</sequence>
<name>A0A8D8YRJ1_9HEMI</name>
<proteinExistence type="predicted"/>
<feature type="compositionally biased region" description="Low complexity" evidence="1">
    <location>
        <begin position="148"/>
        <end position="159"/>
    </location>
</feature>
<reference evidence="2" key="1">
    <citation type="submission" date="2021-05" db="EMBL/GenBank/DDBJ databases">
        <authorList>
            <person name="Alioto T."/>
            <person name="Alioto T."/>
            <person name="Gomez Garrido J."/>
        </authorList>
    </citation>
    <scope>NUCLEOTIDE SEQUENCE</scope>
</reference>
<dbReference type="AlphaFoldDB" id="A0A8D8YRJ1"/>
<protein>
    <submittedName>
        <fullName evidence="2">Uncharacterized protein</fullName>
    </submittedName>
</protein>